<keyword evidence="10" id="KW-1185">Reference proteome</keyword>
<accession>W7E6C6</accession>
<evidence type="ECO:0000256" key="5">
    <source>
        <dbReference type="ARBA" id="ARBA00023004"/>
    </source>
</evidence>
<dbReference type="InterPro" id="IPR017972">
    <property type="entry name" value="Cyt_P450_CS"/>
</dbReference>
<dbReference type="InterPro" id="IPR050196">
    <property type="entry name" value="Cytochrome_P450_Monoox"/>
</dbReference>
<evidence type="ECO:0000256" key="8">
    <source>
        <dbReference type="RuleBase" id="RU000461"/>
    </source>
</evidence>
<dbReference type="InterPro" id="IPR036396">
    <property type="entry name" value="Cyt_P450_sf"/>
</dbReference>
<keyword evidence="6 8" id="KW-0503">Monooxygenase</keyword>
<sequence>MLLTIIVGLIGVVLLYLGPKLRRFSNNYQVARATGLPVILCPYNPDSAIWAFLCVPLRPVLLRILPAALFATVELSIWCWEFRDKYAIHERLGPVFIYVTMGNNRLICADPTMATDILSNRRDFTHPDITVTSMGVLGANIMTAKGDSWSRHRRIVAPALNERISPHVWTEAAEQASSLSDVLLLSNSTPTTQESANTLHSLHKVALNVLVRIAYGRRQPFSLSPPPSSTESSAQTRYIDAIVTVVELLAAAAFIPRTWLTLPFMPQALKRLGTAMNEMPDLVKSVLDRERQEHLLAHSNVTEATENSKKSSTTIMTTLVRISDQEKEQNKTLASSKTITTYLTEEEIAGNLFVFTAAGYETTANTMGYAATLLAVYPEWQAWIQAEIDAVFETQSPSQTDYSTVYPKLVRCLAVMFEAARLFPPVTLMLRDAITSQTLKLGDRTFSLAGPFGAYINTMALHTLPSTWGPDSLEFKPSRWLDPNSPEPALITPPHGTYMPWSVGPRSCPGMKMSQVEFVSVMATLFRRCNARPARKEGESEEQAKQRLRDLMEDSQNVLTLRMTRQDEVGIEWVERKTG</sequence>
<dbReference type="EMBL" id="KI968844">
    <property type="protein sequence ID" value="EUN21520.1"/>
    <property type="molecule type" value="Genomic_DNA"/>
</dbReference>
<gene>
    <name evidence="9" type="ORF">COCVIDRAFT_42532</name>
</gene>
<evidence type="ECO:0000256" key="2">
    <source>
        <dbReference type="ARBA" id="ARBA00022617"/>
    </source>
</evidence>
<evidence type="ECO:0000256" key="4">
    <source>
        <dbReference type="ARBA" id="ARBA00023002"/>
    </source>
</evidence>
<dbReference type="OrthoDB" id="1470350at2759"/>
<dbReference type="InterPro" id="IPR002401">
    <property type="entry name" value="Cyt_P450_E_grp-I"/>
</dbReference>
<evidence type="ECO:0000313" key="10">
    <source>
        <dbReference type="Proteomes" id="UP000054337"/>
    </source>
</evidence>
<dbReference type="PANTHER" id="PTHR24291">
    <property type="entry name" value="CYTOCHROME P450 FAMILY 4"/>
    <property type="match status" value="1"/>
</dbReference>
<evidence type="ECO:0000256" key="1">
    <source>
        <dbReference type="ARBA" id="ARBA00010617"/>
    </source>
</evidence>
<keyword evidence="2 7" id="KW-0349">Heme</keyword>
<dbReference type="PANTHER" id="PTHR24291:SF50">
    <property type="entry name" value="BIFUNCTIONAL ALBAFLAVENONE MONOOXYGENASE_TERPENE SYNTHASE"/>
    <property type="match status" value="1"/>
</dbReference>
<evidence type="ECO:0000256" key="6">
    <source>
        <dbReference type="ARBA" id="ARBA00023033"/>
    </source>
</evidence>
<dbReference type="GeneID" id="26257341"/>
<dbReference type="GO" id="GO:0005506">
    <property type="term" value="F:iron ion binding"/>
    <property type="evidence" value="ECO:0007669"/>
    <property type="project" value="InterPro"/>
</dbReference>
<dbReference type="AlphaFoldDB" id="W7E6C6"/>
<reference evidence="9 10" key="1">
    <citation type="journal article" date="2013" name="PLoS Genet.">
        <title>Comparative genome structure, secondary metabolite, and effector coding capacity across Cochliobolus pathogens.</title>
        <authorList>
            <person name="Condon B.J."/>
            <person name="Leng Y."/>
            <person name="Wu D."/>
            <person name="Bushley K.E."/>
            <person name="Ohm R.A."/>
            <person name="Otillar R."/>
            <person name="Martin J."/>
            <person name="Schackwitz W."/>
            <person name="Grimwood J."/>
            <person name="MohdZainudin N."/>
            <person name="Xue C."/>
            <person name="Wang R."/>
            <person name="Manning V.A."/>
            <person name="Dhillon B."/>
            <person name="Tu Z.J."/>
            <person name="Steffenson B.J."/>
            <person name="Salamov A."/>
            <person name="Sun H."/>
            <person name="Lowry S."/>
            <person name="LaButti K."/>
            <person name="Han J."/>
            <person name="Copeland A."/>
            <person name="Lindquist E."/>
            <person name="Barry K."/>
            <person name="Schmutz J."/>
            <person name="Baker S.E."/>
            <person name="Ciuffetti L.M."/>
            <person name="Grigoriev I.V."/>
            <person name="Zhong S."/>
            <person name="Turgeon B.G."/>
        </authorList>
    </citation>
    <scope>NUCLEOTIDE SEQUENCE [LARGE SCALE GENOMIC DNA]</scope>
    <source>
        <strain evidence="9 10">FI3</strain>
    </source>
</reference>
<comment type="similarity">
    <text evidence="1 8">Belongs to the cytochrome P450 family.</text>
</comment>
<comment type="cofactor">
    <cofactor evidence="7">
        <name>heme</name>
        <dbReference type="ChEBI" id="CHEBI:30413"/>
    </cofactor>
</comment>
<dbReference type="SUPFAM" id="SSF48264">
    <property type="entry name" value="Cytochrome P450"/>
    <property type="match status" value="1"/>
</dbReference>
<dbReference type="GO" id="GO:0016705">
    <property type="term" value="F:oxidoreductase activity, acting on paired donors, with incorporation or reduction of molecular oxygen"/>
    <property type="evidence" value="ECO:0007669"/>
    <property type="project" value="InterPro"/>
</dbReference>
<dbReference type="InterPro" id="IPR001128">
    <property type="entry name" value="Cyt_P450"/>
</dbReference>
<proteinExistence type="inferred from homology"/>
<evidence type="ECO:0000313" key="9">
    <source>
        <dbReference type="EMBL" id="EUN21520.1"/>
    </source>
</evidence>
<evidence type="ECO:0008006" key="11">
    <source>
        <dbReference type="Google" id="ProtNLM"/>
    </source>
</evidence>
<evidence type="ECO:0000256" key="7">
    <source>
        <dbReference type="PIRSR" id="PIRSR602401-1"/>
    </source>
</evidence>
<dbReference type="RefSeq" id="XP_014551095.1">
    <property type="nucleotide sequence ID" value="XM_014695609.1"/>
</dbReference>
<dbReference type="PRINTS" id="PR00385">
    <property type="entry name" value="P450"/>
</dbReference>
<dbReference type="PROSITE" id="PS00086">
    <property type="entry name" value="CYTOCHROME_P450"/>
    <property type="match status" value="1"/>
</dbReference>
<evidence type="ECO:0000256" key="3">
    <source>
        <dbReference type="ARBA" id="ARBA00022723"/>
    </source>
</evidence>
<name>W7E6C6_BIPV3</name>
<keyword evidence="4 8" id="KW-0560">Oxidoreductase</keyword>
<keyword evidence="5 7" id="KW-0408">Iron</keyword>
<dbReference type="Pfam" id="PF00067">
    <property type="entry name" value="p450"/>
    <property type="match status" value="1"/>
</dbReference>
<dbReference type="GO" id="GO:0004497">
    <property type="term" value="F:monooxygenase activity"/>
    <property type="evidence" value="ECO:0007669"/>
    <property type="project" value="UniProtKB-KW"/>
</dbReference>
<dbReference type="GO" id="GO:0020037">
    <property type="term" value="F:heme binding"/>
    <property type="evidence" value="ECO:0007669"/>
    <property type="project" value="InterPro"/>
</dbReference>
<dbReference type="HOGENOM" id="CLU_001570_25_2_1"/>
<protein>
    <recommendedName>
        <fullName evidence="11">Cytochrome P450</fullName>
    </recommendedName>
</protein>
<organism evidence="9 10">
    <name type="scientific">Bipolaris victoriae (strain FI3)</name>
    <name type="common">Victoria blight of oats agent</name>
    <name type="synonym">Cochliobolus victoriae</name>
    <dbReference type="NCBI Taxonomy" id="930091"/>
    <lineage>
        <taxon>Eukaryota</taxon>
        <taxon>Fungi</taxon>
        <taxon>Dikarya</taxon>
        <taxon>Ascomycota</taxon>
        <taxon>Pezizomycotina</taxon>
        <taxon>Dothideomycetes</taxon>
        <taxon>Pleosporomycetidae</taxon>
        <taxon>Pleosporales</taxon>
        <taxon>Pleosporineae</taxon>
        <taxon>Pleosporaceae</taxon>
        <taxon>Bipolaris</taxon>
    </lineage>
</organism>
<feature type="binding site" description="axial binding residue" evidence="7">
    <location>
        <position position="508"/>
    </location>
    <ligand>
        <name>heme</name>
        <dbReference type="ChEBI" id="CHEBI:30413"/>
    </ligand>
    <ligandPart>
        <name>Fe</name>
        <dbReference type="ChEBI" id="CHEBI:18248"/>
    </ligandPart>
</feature>
<dbReference type="CDD" id="cd11070">
    <property type="entry name" value="CYP56-like"/>
    <property type="match status" value="1"/>
</dbReference>
<dbReference type="Gene3D" id="1.10.630.10">
    <property type="entry name" value="Cytochrome P450"/>
    <property type="match status" value="1"/>
</dbReference>
<dbReference type="Proteomes" id="UP000054337">
    <property type="component" value="Unassembled WGS sequence"/>
</dbReference>
<dbReference type="PRINTS" id="PR00463">
    <property type="entry name" value="EP450I"/>
</dbReference>
<keyword evidence="3 7" id="KW-0479">Metal-binding</keyword>